<dbReference type="Pfam" id="PF00211">
    <property type="entry name" value="Guanylate_cyc"/>
    <property type="match status" value="1"/>
</dbReference>
<sequence>MERRLAAIVIADVAGFSRMVAEDEAGTIERMRELRDTVTEPAIENAGGRIVKRTGDGTLVEFSSVVGAVEGAIDVQRQLAEIANADPEDRRFILRIGVHLGEVLVEADGDIHGDGVNVAARLEALCAPGEILVSGAVWDHLEGRLDVRAEELGLRELKNIPRKVALHRLIPVEGPVAASPAPDQGKASLPLADKPSIVVLPFDDMSKDADSGFLADGLVEDVTTALSRFRSLFVIARNTAFSYRGKAINVADVGRELGVQYVLEGSVRRAGDRVRVTAQLIDATADRHIWAEKYDRNLDDIFAIQDELTQAIAMAVAPSIRAEEITASADRDPGSLSLREKLARAWWHLQRYTAEDGEAARAVLTSALEESPRNATALAFIAQSYVFDGLYGWGRPQPESIRLAIETATQALMCDPDDENAQVHLAIALFIAKQHSEAARHLERVLESNPNHATAMGSLGMVLTYMHDHRADTLLKRAARLSPRDVWTSMFVGHRGMIAFIKGDDETALSYFREGLRIAPRNASLLRGEVTALAHLGRLVEAKDCYARLLEVAPGVTQTITRNGVMFVYEADASRFCEGLGRVGMPE</sequence>
<dbReference type="Gene3D" id="3.30.70.1230">
    <property type="entry name" value="Nucleotide cyclase"/>
    <property type="match status" value="1"/>
</dbReference>
<dbReference type="AlphaFoldDB" id="A0A6P0C831"/>
<reference evidence="3 4" key="1">
    <citation type="submission" date="2020-01" db="EMBL/GenBank/DDBJ databases">
        <title>Sulfitobacter sediminilitoris sp. nov., isolated from a tidal flat.</title>
        <authorList>
            <person name="Park S."/>
            <person name="Yoon J.-H."/>
        </authorList>
    </citation>
    <scope>NUCLEOTIDE SEQUENCE [LARGE SCALE GENOMIC DNA]</scope>
    <source>
        <strain evidence="3 4">JBTF-M27</strain>
    </source>
</reference>
<dbReference type="PANTHER" id="PTHR43081:SF19">
    <property type="entry name" value="PH-SENSITIVE ADENYLATE CYCLASE RV1264"/>
    <property type="match status" value="1"/>
</dbReference>
<feature type="repeat" description="TPR" evidence="1">
    <location>
        <begin position="419"/>
        <end position="452"/>
    </location>
</feature>
<dbReference type="SUPFAM" id="SSF55073">
    <property type="entry name" value="Nucleotide cyclase"/>
    <property type="match status" value="1"/>
</dbReference>
<dbReference type="InterPro" id="IPR011990">
    <property type="entry name" value="TPR-like_helical_dom_sf"/>
</dbReference>
<name>A0A6P0C831_9RHOB</name>
<dbReference type="PANTHER" id="PTHR43081">
    <property type="entry name" value="ADENYLATE CYCLASE, TERMINAL-DIFFERENTIATION SPECIFIC-RELATED"/>
    <property type="match status" value="1"/>
</dbReference>
<dbReference type="Gene3D" id="1.25.40.10">
    <property type="entry name" value="Tetratricopeptide repeat domain"/>
    <property type="match status" value="2"/>
</dbReference>
<evidence type="ECO:0000313" key="3">
    <source>
        <dbReference type="EMBL" id="NEK22292.1"/>
    </source>
</evidence>
<dbReference type="PROSITE" id="PS50125">
    <property type="entry name" value="GUANYLATE_CYCLASE_2"/>
    <property type="match status" value="1"/>
</dbReference>
<accession>A0A6P0C831</accession>
<keyword evidence="1" id="KW-0802">TPR repeat</keyword>
<dbReference type="PROSITE" id="PS50005">
    <property type="entry name" value="TPR"/>
    <property type="match status" value="2"/>
</dbReference>
<feature type="domain" description="Guanylate cyclase" evidence="2">
    <location>
        <begin position="7"/>
        <end position="123"/>
    </location>
</feature>
<dbReference type="EMBL" id="JAABNT010000004">
    <property type="protein sequence ID" value="NEK22292.1"/>
    <property type="molecule type" value="Genomic_DNA"/>
</dbReference>
<feature type="repeat" description="TPR" evidence="1">
    <location>
        <begin position="489"/>
        <end position="522"/>
    </location>
</feature>
<dbReference type="Proteomes" id="UP000468591">
    <property type="component" value="Unassembled WGS sequence"/>
</dbReference>
<keyword evidence="4" id="KW-1185">Reference proteome</keyword>
<dbReference type="InterPro" id="IPR029787">
    <property type="entry name" value="Nucleotide_cyclase"/>
</dbReference>
<gene>
    <name evidence="3" type="ORF">GV827_07750</name>
</gene>
<dbReference type="GO" id="GO:0004016">
    <property type="term" value="F:adenylate cyclase activity"/>
    <property type="evidence" value="ECO:0007669"/>
    <property type="project" value="UniProtKB-ARBA"/>
</dbReference>
<organism evidence="3 4">
    <name type="scientific">Sulfitobacter sediminilitoris</name>
    <dbReference type="NCBI Taxonomy" id="2698830"/>
    <lineage>
        <taxon>Bacteria</taxon>
        <taxon>Pseudomonadati</taxon>
        <taxon>Pseudomonadota</taxon>
        <taxon>Alphaproteobacteria</taxon>
        <taxon>Rhodobacterales</taxon>
        <taxon>Roseobacteraceae</taxon>
        <taxon>Sulfitobacter</taxon>
    </lineage>
</organism>
<evidence type="ECO:0000259" key="2">
    <source>
        <dbReference type="PROSITE" id="PS50125"/>
    </source>
</evidence>
<dbReference type="InterPro" id="IPR001054">
    <property type="entry name" value="A/G_cyclase"/>
</dbReference>
<comment type="caution">
    <text evidence="3">The sequence shown here is derived from an EMBL/GenBank/DDBJ whole genome shotgun (WGS) entry which is preliminary data.</text>
</comment>
<dbReference type="SMART" id="SM00028">
    <property type="entry name" value="TPR"/>
    <property type="match status" value="3"/>
</dbReference>
<dbReference type="Gene3D" id="3.40.50.10610">
    <property type="entry name" value="ABC-type transport auxiliary lipoprotein component"/>
    <property type="match status" value="1"/>
</dbReference>
<proteinExistence type="predicted"/>
<dbReference type="InterPro" id="IPR050697">
    <property type="entry name" value="Adenylyl/Guanylyl_Cyclase_3/4"/>
</dbReference>
<dbReference type="GO" id="GO:0006171">
    <property type="term" value="P:cAMP biosynthetic process"/>
    <property type="evidence" value="ECO:0007669"/>
    <property type="project" value="TreeGrafter"/>
</dbReference>
<evidence type="ECO:0000313" key="4">
    <source>
        <dbReference type="Proteomes" id="UP000468591"/>
    </source>
</evidence>
<dbReference type="CDD" id="cd07302">
    <property type="entry name" value="CHD"/>
    <property type="match status" value="1"/>
</dbReference>
<protein>
    <recommendedName>
        <fullName evidence="2">Guanylate cyclase domain-containing protein</fullName>
    </recommendedName>
</protein>
<dbReference type="GO" id="GO:0035556">
    <property type="term" value="P:intracellular signal transduction"/>
    <property type="evidence" value="ECO:0007669"/>
    <property type="project" value="InterPro"/>
</dbReference>
<dbReference type="SUPFAM" id="SSF48452">
    <property type="entry name" value="TPR-like"/>
    <property type="match status" value="1"/>
</dbReference>
<dbReference type="InterPro" id="IPR019734">
    <property type="entry name" value="TPR_rpt"/>
</dbReference>
<evidence type="ECO:0000256" key="1">
    <source>
        <dbReference type="PROSITE-ProRule" id="PRU00339"/>
    </source>
</evidence>